<evidence type="ECO:0000313" key="5">
    <source>
        <dbReference type="Proteomes" id="UP001348149"/>
    </source>
</evidence>
<sequence length="127" mass="13909">MRALKLFVVDDMATSRGLITQALDEIGLANYETEADPRVALQAILRNPVHLVLSDFNMPGMSGLQLLEQLRRTPATKNIGFILITGRPSPEIVAEAQRLKLNNLIKKPFTADAMRKCIEAVTGPLAA</sequence>
<comment type="caution">
    <text evidence="4">The sequence shown here is derived from an EMBL/GenBank/DDBJ whole genome shotgun (WGS) entry which is preliminary data.</text>
</comment>
<evidence type="ECO:0000256" key="1">
    <source>
        <dbReference type="ARBA" id="ARBA00022553"/>
    </source>
</evidence>
<keyword evidence="5" id="KW-1185">Reference proteome</keyword>
<dbReference type="SMART" id="SM00448">
    <property type="entry name" value="REC"/>
    <property type="match status" value="1"/>
</dbReference>
<dbReference type="PANTHER" id="PTHR44591:SF3">
    <property type="entry name" value="RESPONSE REGULATORY DOMAIN-CONTAINING PROTEIN"/>
    <property type="match status" value="1"/>
</dbReference>
<dbReference type="Pfam" id="PF00072">
    <property type="entry name" value="Response_reg"/>
    <property type="match status" value="1"/>
</dbReference>
<feature type="modified residue" description="4-aspartylphosphate" evidence="2">
    <location>
        <position position="55"/>
    </location>
</feature>
<evidence type="ECO:0000256" key="2">
    <source>
        <dbReference type="PROSITE-ProRule" id="PRU00169"/>
    </source>
</evidence>
<gene>
    <name evidence="4" type="ORF">VK792_14605</name>
</gene>
<evidence type="ECO:0000259" key="3">
    <source>
        <dbReference type="PROSITE" id="PS50110"/>
    </source>
</evidence>
<dbReference type="EMBL" id="JAYLLH010000023">
    <property type="protein sequence ID" value="MEC3862521.1"/>
    <property type="molecule type" value="Genomic_DNA"/>
</dbReference>
<proteinExistence type="predicted"/>
<keyword evidence="1 2" id="KW-0597">Phosphoprotein</keyword>
<protein>
    <submittedName>
        <fullName evidence="4">Response regulator</fullName>
    </submittedName>
</protein>
<organism evidence="4 5">
    <name type="scientific">Mesobacterium hydrothermale</name>
    <dbReference type="NCBI Taxonomy" id="3111907"/>
    <lineage>
        <taxon>Bacteria</taxon>
        <taxon>Pseudomonadati</taxon>
        <taxon>Pseudomonadota</taxon>
        <taxon>Alphaproteobacteria</taxon>
        <taxon>Rhodobacterales</taxon>
        <taxon>Roseobacteraceae</taxon>
        <taxon>Mesobacterium</taxon>
    </lineage>
</organism>
<dbReference type="Proteomes" id="UP001348149">
    <property type="component" value="Unassembled WGS sequence"/>
</dbReference>
<evidence type="ECO:0000313" key="4">
    <source>
        <dbReference type="EMBL" id="MEC3862521.1"/>
    </source>
</evidence>
<reference evidence="4 5" key="1">
    <citation type="submission" date="2024-01" db="EMBL/GenBank/DDBJ databases">
        <title>Mesobacterium rodlantinim sp. nov., isolated from shallow sea hydrothermal systems off Kueishantao Island.</title>
        <authorList>
            <person name="Su Z."/>
            <person name="Tang K."/>
        </authorList>
    </citation>
    <scope>NUCLEOTIDE SEQUENCE [LARGE SCALE GENOMIC DNA]</scope>
    <source>
        <strain evidence="4 5">TK19101</strain>
    </source>
</reference>
<dbReference type="PANTHER" id="PTHR44591">
    <property type="entry name" value="STRESS RESPONSE REGULATOR PROTEIN 1"/>
    <property type="match status" value="1"/>
</dbReference>
<dbReference type="PROSITE" id="PS50110">
    <property type="entry name" value="RESPONSE_REGULATORY"/>
    <property type="match status" value="1"/>
</dbReference>
<dbReference type="SUPFAM" id="SSF52172">
    <property type="entry name" value="CheY-like"/>
    <property type="match status" value="1"/>
</dbReference>
<dbReference type="InterPro" id="IPR050595">
    <property type="entry name" value="Bact_response_regulator"/>
</dbReference>
<dbReference type="InterPro" id="IPR011006">
    <property type="entry name" value="CheY-like_superfamily"/>
</dbReference>
<dbReference type="Gene3D" id="3.40.50.2300">
    <property type="match status" value="1"/>
</dbReference>
<accession>A0ABU6HKX0</accession>
<name>A0ABU6HKX0_9RHOB</name>
<dbReference type="InterPro" id="IPR001789">
    <property type="entry name" value="Sig_transdc_resp-reg_receiver"/>
</dbReference>
<feature type="domain" description="Response regulatory" evidence="3">
    <location>
        <begin position="5"/>
        <end position="122"/>
    </location>
</feature>